<sequence>MSKRNKMSRLVIAKQKDNLEKSIAVQIKYRFNHNPWISEKINDIEVYSVSGLTRYKVLKVQYEGRRIVFLYGVLSYVIDLKS</sequence>
<evidence type="ECO:0000313" key="2">
    <source>
        <dbReference type="Proteomes" id="UP000490535"/>
    </source>
</evidence>
<name>A0A833PF22_ACIBZ</name>
<evidence type="ECO:0000313" key="1">
    <source>
        <dbReference type="EMBL" id="KAF1024614.1"/>
    </source>
</evidence>
<dbReference type="Proteomes" id="UP000490535">
    <property type="component" value="Unassembled WGS sequence"/>
</dbReference>
<reference evidence="2" key="1">
    <citation type="journal article" date="2020" name="MBio">
        <title>Horizontal gene transfer to a defensive symbiont with a reduced genome amongst a multipartite beetle microbiome.</title>
        <authorList>
            <person name="Waterworth S.C."/>
            <person name="Florez L.V."/>
            <person name="Rees E.R."/>
            <person name="Hertweck C."/>
            <person name="Kaltenpoth M."/>
            <person name="Kwan J.C."/>
        </authorList>
    </citation>
    <scope>NUCLEOTIDE SEQUENCE [LARGE SCALE GENOMIC DNA]</scope>
</reference>
<gene>
    <name evidence="1" type="ORF">GAK29_02462</name>
</gene>
<dbReference type="EMBL" id="WNDP01000057">
    <property type="protein sequence ID" value="KAF1024614.1"/>
    <property type="molecule type" value="Genomic_DNA"/>
</dbReference>
<protein>
    <submittedName>
        <fullName evidence="1">Uncharacterized protein</fullName>
    </submittedName>
</protein>
<comment type="caution">
    <text evidence="1">The sequence shown here is derived from an EMBL/GenBank/DDBJ whole genome shotgun (WGS) entry which is preliminary data.</text>
</comment>
<dbReference type="AlphaFoldDB" id="A0A833PF22"/>
<accession>A0A833PF22</accession>
<organism evidence="1 2">
    <name type="scientific">Acinetobacter bereziniae</name>
    <name type="common">Acinetobacter genomosp. 10</name>
    <dbReference type="NCBI Taxonomy" id="106648"/>
    <lineage>
        <taxon>Bacteria</taxon>
        <taxon>Pseudomonadati</taxon>
        <taxon>Pseudomonadota</taxon>
        <taxon>Gammaproteobacteria</taxon>
        <taxon>Moraxellales</taxon>
        <taxon>Moraxellaceae</taxon>
        <taxon>Acinetobacter</taxon>
    </lineage>
</organism>
<proteinExistence type="predicted"/>